<keyword evidence="3 5" id="KW-1133">Transmembrane helix</keyword>
<dbReference type="Gene3D" id="2.40.50.140">
    <property type="entry name" value="Nucleic acid-binding proteins"/>
    <property type="match status" value="1"/>
</dbReference>
<dbReference type="KEGG" id="bhu:bhn_I1105"/>
<protein>
    <submittedName>
        <fullName evidence="7">NfeD family protein</fullName>
    </submittedName>
</protein>
<keyword evidence="2 5" id="KW-0812">Transmembrane</keyword>
<evidence type="ECO:0000256" key="5">
    <source>
        <dbReference type="SAM" id="Phobius"/>
    </source>
</evidence>
<keyword evidence="8" id="KW-1185">Reference proteome</keyword>
<keyword evidence="4 5" id="KW-0472">Membrane</keyword>
<dbReference type="SUPFAM" id="SSF141322">
    <property type="entry name" value="NfeD domain-like"/>
    <property type="match status" value="1"/>
</dbReference>
<feature type="transmembrane region" description="Helical" evidence="5">
    <location>
        <begin position="7"/>
        <end position="40"/>
    </location>
</feature>
<dbReference type="RefSeq" id="WP_071175857.1">
    <property type="nucleotide sequence ID" value="NZ_CP017831.1"/>
</dbReference>
<dbReference type="Proteomes" id="UP000179284">
    <property type="component" value="Chromosome I"/>
</dbReference>
<gene>
    <name evidence="7" type="ORF">bhn_I1105</name>
</gene>
<evidence type="ECO:0000313" key="7">
    <source>
        <dbReference type="EMBL" id="AOZ96139.1"/>
    </source>
</evidence>
<evidence type="ECO:0000256" key="2">
    <source>
        <dbReference type="ARBA" id="ARBA00022692"/>
    </source>
</evidence>
<comment type="subcellular location">
    <subcellularLocation>
        <location evidence="1">Membrane</location>
        <topology evidence="1">Multi-pass membrane protein</topology>
    </subcellularLocation>
</comment>
<feature type="transmembrane region" description="Helical" evidence="5">
    <location>
        <begin position="46"/>
        <end position="70"/>
    </location>
</feature>
<evidence type="ECO:0000256" key="3">
    <source>
        <dbReference type="ARBA" id="ARBA00022989"/>
    </source>
</evidence>
<dbReference type="AlphaFoldDB" id="A0A1D9P0Z0"/>
<proteinExistence type="predicted"/>
<dbReference type="EMBL" id="CP017831">
    <property type="protein sequence ID" value="AOZ96139.1"/>
    <property type="molecule type" value="Genomic_DNA"/>
</dbReference>
<dbReference type="InterPro" id="IPR052165">
    <property type="entry name" value="Membrane_assoc_protease"/>
</dbReference>
<feature type="domain" description="NfeD-like C-terminal" evidence="6">
    <location>
        <begin position="83"/>
        <end position="143"/>
    </location>
</feature>
<sequence length="146" mass="16044">MEISYVFFWLFVTIVLAAIELATMGLLTIWFAVGAIVAMLISFLDVPFIVQFAIFLIVSVCAMLVVRPWAAAHLNNKIKKTNVDALVGRKTIVKTDIDNIHGTGKVELDGSTWLATSASDEIIKEGEEVVVKEVHGAKLVVEREAE</sequence>
<dbReference type="InterPro" id="IPR012340">
    <property type="entry name" value="NA-bd_OB-fold"/>
</dbReference>
<name>A0A1D9P0Z0_9FIRM</name>
<evidence type="ECO:0000259" key="6">
    <source>
        <dbReference type="Pfam" id="PF01957"/>
    </source>
</evidence>
<evidence type="ECO:0000313" key="8">
    <source>
        <dbReference type="Proteomes" id="UP000179284"/>
    </source>
</evidence>
<dbReference type="InterPro" id="IPR002810">
    <property type="entry name" value="NfeD-like_C"/>
</dbReference>
<dbReference type="Pfam" id="PF01957">
    <property type="entry name" value="NfeD"/>
    <property type="match status" value="1"/>
</dbReference>
<dbReference type="GO" id="GO:0005886">
    <property type="term" value="C:plasma membrane"/>
    <property type="evidence" value="ECO:0007669"/>
    <property type="project" value="TreeGrafter"/>
</dbReference>
<evidence type="ECO:0000256" key="4">
    <source>
        <dbReference type="ARBA" id="ARBA00023136"/>
    </source>
</evidence>
<reference evidence="8" key="1">
    <citation type="submission" date="2016-10" db="EMBL/GenBank/DDBJ databases">
        <title>The complete genome sequence of the rumen bacterium Butyrivibrio hungatei MB2003.</title>
        <authorList>
            <person name="Palevich N."/>
            <person name="Kelly W.J."/>
            <person name="Leahy S.C."/>
            <person name="Altermann E."/>
            <person name="Rakonjac J."/>
            <person name="Attwood G.T."/>
        </authorList>
    </citation>
    <scope>NUCLEOTIDE SEQUENCE [LARGE SCALE GENOMIC DNA]</scope>
    <source>
        <strain evidence="8">MB2003</strain>
    </source>
</reference>
<dbReference type="PANTHER" id="PTHR33507">
    <property type="entry name" value="INNER MEMBRANE PROTEIN YBBJ"/>
    <property type="match status" value="1"/>
</dbReference>
<evidence type="ECO:0000256" key="1">
    <source>
        <dbReference type="ARBA" id="ARBA00004141"/>
    </source>
</evidence>
<organism evidence="7 8">
    <name type="scientific">Butyrivibrio hungatei</name>
    <dbReference type="NCBI Taxonomy" id="185008"/>
    <lineage>
        <taxon>Bacteria</taxon>
        <taxon>Bacillati</taxon>
        <taxon>Bacillota</taxon>
        <taxon>Clostridia</taxon>
        <taxon>Lachnospirales</taxon>
        <taxon>Lachnospiraceae</taxon>
        <taxon>Butyrivibrio</taxon>
    </lineage>
</organism>
<accession>A0A1D9P0Z0</accession>
<dbReference type="PANTHER" id="PTHR33507:SF3">
    <property type="entry name" value="INNER MEMBRANE PROTEIN YBBJ"/>
    <property type="match status" value="1"/>
</dbReference>